<name>A0A3S4QXX4_9ACAR</name>
<dbReference type="SFLD" id="SFLDG01129">
    <property type="entry name" value="C1.5:_HAD__Beta-PGM__Phosphata"/>
    <property type="match status" value="1"/>
</dbReference>
<dbReference type="AlphaFoldDB" id="A0A3S4QXX4"/>
<dbReference type="PANTHER" id="PTHR18901">
    <property type="entry name" value="2-DEOXYGLUCOSE-6-PHOSPHATE PHOSPHATASE 2"/>
    <property type="match status" value="1"/>
</dbReference>
<dbReference type="EMBL" id="NCKU01002660">
    <property type="protein sequence ID" value="RWS09077.1"/>
    <property type="molecule type" value="Genomic_DNA"/>
</dbReference>
<sequence length="281" mass="31128">MALLTPTESSNTRTFSDFNGGLANLLIPVTHVIFDLDGTLIDTESCYKDAANAVTMRLMNKEFTWKNKSDLMKTNLRKNSALIVEKFGLPLSPQKFYNEVMSEFAKLIKNVPFMPGAEKIVKYFHRQRIPLALCTASANESFQVKISHFGDFFSPGKYFDVIVIAGNNSEIKRNKPAPDPYLFTMSKFANPPLKSENVLVFEDSVDGVNSAIAAGAQCVMVPDTRVDNENATSKATLVLKSLEQFDPKLFSLPSFSLGVNKSANIITVLLSMFISIALFKV</sequence>
<dbReference type="Gene3D" id="1.10.150.240">
    <property type="entry name" value="Putative phosphatase, domain 2"/>
    <property type="match status" value="1"/>
</dbReference>
<dbReference type="OrthoDB" id="40579at2759"/>
<dbReference type="InterPro" id="IPR036412">
    <property type="entry name" value="HAD-like_sf"/>
</dbReference>
<accession>A0A3S4QXX4</accession>
<proteinExistence type="predicted"/>
<dbReference type="NCBIfam" id="TIGR01509">
    <property type="entry name" value="HAD-SF-IA-v3"/>
    <property type="match status" value="1"/>
</dbReference>
<evidence type="ECO:0000313" key="2">
    <source>
        <dbReference type="Proteomes" id="UP000285301"/>
    </source>
</evidence>
<dbReference type="STRING" id="1965070.A0A3S4QXX4"/>
<dbReference type="Pfam" id="PF13419">
    <property type="entry name" value="HAD_2"/>
    <property type="match status" value="1"/>
</dbReference>
<dbReference type="InterPro" id="IPR006439">
    <property type="entry name" value="HAD-SF_hydro_IA"/>
</dbReference>
<dbReference type="Gene3D" id="3.40.50.1000">
    <property type="entry name" value="HAD superfamily/HAD-like"/>
    <property type="match status" value="1"/>
</dbReference>
<dbReference type="InterPro" id="IPR041492">
    <property type="entry name" value="HAD_2"/>
</dbReference>
<dbReference type="GO" id="GO:0016791">
    <property type="term" value="F:phosphatase activity"/>
    <property type="evidence" value="ECO:0007669"/>
    <property type="project" value="TreeGrafter"/>
</dbReference>
<dbReference type="Proteomes" id="UP000285301">
    <property type="component" value="Unassembled WGS sequence"/>
</dbReference>
<evidence type="ECO:0000313" key="1">
    <source>
        <dbReference type="EMBL" id="RWS09077.1"/>
    </source>
</evidence>
<keyword evidence="2" id="KW-1185">Reference proteome</keyword>
<reference evidence="1 2" key="1">
    <citation type="journal article" date="2018" name="Gigascience">
        <title>Genomes of trombidid mites reveal novel predicted allergens and laterally-transferred genes associated with secondary metabolism.</title>
        <authorList>
            <person name="Dong X."/>
            <person name="Chaisiri K."/>
            <person name="Xia D."/>
            <person name="Armstrong S.D."/>
            <person name="Fang Y."/>
            <person name="Donnelly M.J."/>
            <person name="Kadowaki T."/>
            <person name="McGarry J.W."/>
            <person name="Darby A.C."/>
            <person name="Makepeace B.L."/>
        </authorList>
    </citation>
    <scope>NUCLEOTIDE SEQUENCE [LARGE SCALE GENOMIC DNA]</scope>
    <source>
        <strain evidence="1">UoL-WK</strain>
    </source>
</reference>
<dbReference type="PANTHER" id="PTHR18901:SF38">
    <property type="entry name" value="PSEUDOURIDINE-5'-PHOSPHATASE"/>
    <property type="match status" value="1"/>
</dbReference>
<dbReference type="InterPro" id="IPR023214">
    <property type="entry name" value="HAD_sf"/>
</dbReference>
<organism evidence="1 2">
    <name type="scientific">Dinothrombium tinctorium</name>
    <dbReference type="NCBI Taxonomy" id="1965070"/>
    <lineage>
        <taxon>Eukaryota</taxon>
        <taxon>Metazoa</taxon>
        <taxon>Ecdysozoa</taxon>
        <taxon>Arthropoda</taxon>
        <taxon>Chelicerata</taxon>
        <taxon>Arachnida</taxon>
        <taxon>Acari</taxon>
        <taxon>Acariformes</taxon>
        <taxon>Trombidiformes</taxon>
        <taxon>Prostigmata</taxon>
        <taxon>Anystina</taxon>
        <taxon>Parasitengona</taxon>
        <taxon>Trombidioidea</taxon>
        <taxon>Trombidiidae</taxon>
        <taxon>Dinothrombium</taxon>
    </lineage>
</organism>
<gene>
    <name evidence="1" type="ORF">B4U79_04984</name>
</gene>
<protein>
    <submittedName>
        <fullName evidence="1">Uncharacterized protein</fullName>
    </submittedName>
</protein>
<comment type="caution">
    <text evidence="1">The sequence shown here is derived from an EMBL/GenBank/DDBJ whole genome shotgun (WGS) entry which is preliminary data.</text>
</comment>
<dbReference type="SFLD" id="SFLDS00003">
    <property type="entry name" value="Haloacid_Dehalogenase"/>
    <property type="match status" value="1"/>
</dbReference>
<dbReference type="InterPro" id="IPR023198">
    <property type="entry name" value="PGP-like_dom2"/>
</dbReference>
<dbReference type="SUPFAM" id="SSF56784">
    <property type="entry name" value="HAD-like"/>
    <property type="match status" value="1"/>
</dbReference>